<feature type="region of interest" description="Disordered" evidence="2">
    <location>
        <begin position="80"/>
        <end position="106"/>
    </location>
</feature>
<protein>
    <submittedName>
        <fullName evidence="5">Reverse transcriptase domain-containing protein</fullName>
    </submittedName>
</protein>
<dbReference type="EMBL" id="UYSL01027191">
    <property type="protein sequence ID" value="VDL86490.1"/>
    <property type="molecule type" value="Genomic_DNA"/>
</dbReference>
<reference evidence="3 4" key="2">
    <citation type="submission" date="2018-11" db="EMBL/GenBank/DDBJ databases">
        <authorList>
            <consortium name="Pathogen Informatics"/>
        </authorList>
    </citation>
    <scope>NUCLEOTIDE SEQUENCE [LARGE SCALE GENOMIC DNA]</scope>
</reference>
<evidence type="ECO:0000313" key="3">
    <source>
        <dbReference type="EMBL" id="VDL86490.1"/>
    </source>
</evidence>
<evidence type="ECO:0000256" key="2">
    <source>
        <dbReference type="SAM" id="MobiDB-lite"/>
    </source>
</evidence>
<dbReference type="WBParaSite" id="NBR_0002198501-mRNA-1">
    <property type="protein sequence ID" value="NBR_0002198501-mRNA-1"/>
    <property type="gene ID" value="NBR_0002198501"/>
</dbReference>
<dbReference type="OMA" id="IMRYNER"/>
<sequence>MWTPLELERLRALAERHKASRGIRWKSLTMEWETQRSPSDPLRTIPAMQKALRGLAPRRVQAQQATSSQSDAIAAREIEEQPTSELAPQEHQIGSEPNSEPTRQFVDESRQGTILWTEPSADLKTAMETRFNDFYRTALKSQDRQPIRRPKREISKVLLQVGNEILREKLSTKRCPGNKAISMLNAAVYAVGKATTSLINDQEMGKVGKNRQRKREAEKHRNTLLSFVSALSNELTRRENAERGPPCEIYLEIAKLHGISSTNEVQRLLRKLKDELHIVNQEIEKTETAIMRYNERRRGYPAVAREPRESNIQTPVQEVREYWKGINQALEGDGPRWYSGILVETPPRSEAEAQTMV</sequence>
<feature type="coiled-coil region" evidence="1">
    <location>
        <begin position="262"/>
        <end position="296"/>
    </location>
</feature>
<evidence type="ECO:0000313" key="4">
    <source>
        <dbReference type="Proteomes" id="UP000271162"/>
    </source>
</evidence>
<evidence type="ECO:0000313" key="5">
    <source>
        <dbReference type="WBParaSite" id="NBR_0002198501-mRNA-1"/>
    </source>
</evidence>
<evidence type="ECO:0000256" key="1">
    <source>
        <dbReference type="SAM" id="Coils"/>
    </source>
</evidence>
<accession>A0A0N4YXL3</accession>
<name>A0A0N4YXL3_NIPBR</name>
<dbReference type="Proteomes" id="UP000271162">
    <property type="component" value="Unassembled WGS sequence"/>
</dbReference>
<gene>
    <name evidence="3" type="ORF">NBR_LOCUS21987</name>
</gene>
<keyword evidence="4" id="KW-1185">Reference proteome</keyword>
<reference evidence="5" key="1">
    <citation type="submission" date="2017-02" db="UniProtKB">
        <authorList>
            <consortium name="WormBaseParasite"/>
        </authorList>
    </citation>
    <scope>IDENTIFICATION</scope>
</reference>
<keyword evidence="1" id="KW-0175">Coiled coil</keyword>
<organism evidence="5">
    <name type="scientific">Nippostrongylus brasiliensis</name>
    <name type="common">Rat hookworm</name>
    <dbReference type="NCBI Taxonomy" id="27835"/>
    <lineage>
        <taxon>Eukaryota</taxon>
        <taxon>Metazoa</taxon>
        <taxon>Ecdysozoa</taxon>
        <taxon>Nematoda</taxon>
        <taxon>Chromadorea</taxon>
        <taxon>Rhabditida</taxon>
        <taxon>Rhabditina</taxon>
        <taxon>Rhabditomorpha</taxon>
        <taxon>Strongyloidea</taxon>
        <taxon>Heligmosomidae</taxon>
        <taxon>Nippostrongylus</taxon>
    </lineage>
</organism>
<proteinExistence type="predicted"/>
<dbReference type="AlphaFoldDB" id="A0A0N4YXL3"/>